<name>A0AAU9IPU4_9CILI</name>
<proteinExistence type="predicted"/>
<dbReference type="Proteomes" id="UP001162131">
    <property type="component" value="Unassembled WGS sequence"/>
</dbReference>
<organism evidence="1 2">
    <name type="scientific">Blepharisma stoltei</name>
    <dbReference type="NCBI Taxonomy" id="1481888"/>
    <lineage>
        <taxon>Eukaryota</taxon>
        <taxon>Sar</taxon>
        <taxon>Alveolata</taxon>
        <taxon>Ciliophora</taxon>
        <taxon>Postciliodesmatophora</taxon>
        <taxon>Heterotrichea</taxon>
        <taxon>Heterotrichida</taxon>
        <taxon>Blepharismidae</taxon>
        <taxon>Blepharisma</taxon>
    </lineage>
</organism>
<comment type="caution">
    <text evidence="1">The sequence shown here is derived from an EMBL/GenBank/DDBJ whole genome shotgun (WGS) entry which is preliminary data.</text>
</comment>
<evidence type="ECO:0000313" key="1">
    <source>
        <dbReference type="EMBL" id="CAG9315766.1"/>
    </source>
</evidence>
<protein>
    <submittedName>
        <fullName evidence="1">Uncharacterized protein</fullName>
    </submittedName>
</protein>
<keyword evidence="2" id="KW-1185">Reference proteome</keyword>
<dbReference type="AlphaFoldDB" id="A0AAU9IPU4"/>
<reference evidence="1" key="1">
    <citation type="submission" date="2021-09" db="EMBL/GenBank/DDBJ databases">
        <authorList>
            <consortium name="AG Swart"/>
            <person name="Singh M."/>
            <person name="Singh A."/>
            <person name="Seah K."/>
            <person name="Emmerich C."/>
        </authorList>
    </citation>
    <scope>NUCLEOTIDE SEQUENCE</scope>
    <source>
        <strain evidence="1">ATCC30299</strain>
    </source>
</reference>
<gene>
    <name evidence="1" type="ORF">BSTOLATCC_MIC14516</name>
</gene>
<sequence>MAIKNTMCILKRNDEICNHYECHLHYSLQENSVSSMNFMVLEAMSRNSMAISNLCDNHLKIMNEINSLKQICSQIRDSISVDEQILPDQNLIVRRALLMVKENYDFPIRLELDKTFPSKICKERGFKLSFHLENNGNQAIKTQRNAKFNIFLVTHNEPPIVLDKNLSGKSILRGTHEAAENENGHIQFSNIVVNEVSSHYKENSFIFIVLCLSNLNIKPFIKWNLNIRARQALKNRRR</sequence>
<dbReference type="EMBL" id="CAJZBQ010000014">
    <property type="protein sequence ID" value="CAG9315766.1"/>
    <property type="molecule type" value="Genomic_DNA"/>
</dbReference>
<accession>A0AAU9IPU4</accession>
<evidence type="ECO:0000313" key="2">
    <source>
        <dbReference type="Proteomes" id="UP001162131"/>
    </source>
</evidence>